<protein>
    <submittedName>
        <fullName evidence="2">Uncharacterized protein</fullName>
    </submittedName>
</protein>
<organism evidence="2 3">
    <name type="scientific">Oedothorax gibbosus</name>
    <dbReference type="NCBI Taxonomy" id="931172"/>
    <lineage>
        <taxon>Eukaryota</taxon>
        <taxon>Metazoa</taxon>
        <taxon>Ecdysozoa</taxon>
        <taxon>Arthropoda</taxon>
        <taxon>Chelicerata</taxon>
        <taxon>Arachnida</taxon>
        <taxon>Araneae</taxon>
        <taxon>Araneomorphae</taxon>
        <taxon>Entelegynae</taxon>
        <taxon>Araneoidea</taxon>
        <taxon>Linyphiidae</taxon>
        <taxon>Erigoninae</taxon>
        <taxon>Oedothorax</taxon>
    </lineage>
</organism>
<accession>A0AAV6UWN5</accession>
<feature type="region of interest" description="Disordered" evidence="1">
    <location>
        <begin position="1"/>
        <end position="36"/>
    </location>
</feature>
<sequence>MRSICSLTAGQALGDPDGGDVARDGPAAGVQAVPPVPPYRQLLAGGAQDELERQGPAAETVGVQPCCEDICR</sequence>
<gene>
    <name evidence="2" type="ORF">JTE90_021229</name>
</gene>
<comment type="caution">
    <text evidence="2">The sequence shown here is derived from an EMBL/GenBank/DDBJ whole genome shotgun (WGS) entry which is preliminary data.</text>
</comment>
<name>A0AAV6UWN5_9ARAC</name>
<keyword evidence="3" id="KW-1185">Reference proteome</keyword>
<reference evidence="2 3" key="1">
    <citation type="journal article" date="2022" name="Nat. Ecol. Evol.">
        <title>A masculinizing supergene underlies an exaggerated male reproductive morph in a spider.</title>
        <authorList>
            <person name="Hendrickx F."/>
            <person name="De Corte Z."/>
            <person name="Sonet G."/>
            <person name="Van Belleghem S.M."/>
            <person name="Kostlbacher S."/>
            <person name="Vangestel C."/>
        </authorList>
    </citation>
    <scope>NUCLEOTIDE SEQUENCE [LARGE SCALE GENOMIC DNA]</scope>
    <source>
        <strain evidence="2">W744_W776</strain>
    </source>
</reference>
<dbReference type="EMBL" id="JAFNEN010000246">
    <property type="protein sequence ID" value="KAG8188208.1"/>
    <property type="molecule type" value="Genomic_DNA"/>
</dbReference>
<dbReference type="Proteomes" id="UP000827092">
    <property type="component" value="Unassembled WGS sequence"/>
</dbReference>
<evidence type="ECO:0000313" key="3">
    <source>
        <dbReference type="Proteomes" id="UP000827092"/>
    </source>
</evidence>
<evidence type="ECO:0000313" key="2">
    <source>
        <dbReference type="EMBL" id="KAG8188208.1"/>
    </source>
</evidence>
<evidence type="ECO:0000256" key="1">
    <source>
        <dbReference type="SAM" id="MobiDB-lite"/>
    </source>
</evidence>
<dbReference type="AlphaFoldDB" id="A0AAV6UWN5"/>
<proteinExistence type="predicted"/>